<dbReference type="Pfam" id="PF04072">
    <property type="entry name" value="LCM"/>
    <property type="match status" value="1"/>
</dbReference>
<dbReference type="InterPro" id="IPR029063">
    <property type="entry name" value="SAM-dependent_MTases_sf"/>
</dbReference>
<evidence type="ECO:0000256" key="3">
    <source>
        <dbReference type="ARBA" id="ARBA00022679"/>
    </source>
</evidence>
<dbReference type="AlphaFoldDB" id="A0A2A2H9K7"/>
<dbReference type="Proteomes" id="UP000217784">
    <property type="component" value="Unassembled WGS sequence"/>
</dbReference>
<dbReference type="SUPFAM" id="SSF53335">
    <property type="entry name" value="S-adenosyl-L-methionine-dependent methyltransferases"/>
    <property type="match status" value="1"/>
</dbReference>
<dbReference type="GO" id="GO:0008168">
    <property type="term" value="F:methyltransferase activity"/>
    <property type="evidence" value="ECO:0007669"/>
    <property type="project" value="UniProtKB-KW"/>
</dbReference>
<protein>
    <submittedName>
        <fullName evidence="4">Methyltransferase</fullName>
    </submittedName>
</protein>
<evidence type="ECO:0000313" key="5">
    <source>
        <dbReference type="Proteomes" id="UP000217784"/>
    </source>
</evidence>
<name>A0A2A2H9K7_METBR</name>
<dbReference type="NCBIfam" id="TIGR00027">
    <property type="entry name" value="mthyl_TIGR00027"/>
    <property type="match status" value="1"/>
</dbReference>
<dbReference type="InterPro" id="IPR007213">
    <property type="entry name" value="Ppm1/Ppm2/Tcmp"/>
</dbReference>
<dbReference type="PANTHER" id="PTHR43619:SF2">
    <property type="entry name" value="S-ADENOSYL-L-METHIONINE-DEPENDENT METHYLTRANSFERASES SUPERFAMILY PROTEIN"/>
    <property type="match status" value="1"/>
</dbReference>
<dbReference type="Gene3D" id="3.40.50.150">
    <property type="entry name" value="Vaccinia Virus protein VP39"/>
    <property type="match status" value="1"/>
</dbReference>
<sequence>MPENKIEVNRKNPSKTAETIAVVRMSESRKTEDERICHDQYAVHFVSQAVLDFAAHNPEKYKAFVAQNESLVPGASNSIVARVRFFDDIVKSSINEGLEQLVILGAGYDTRAYRIEGLDNVKVFEVDYPATQSIKIEKITEIFGSLPDHVTYVPMDLELDKFGRQLLKSGYNKSLKTLFIMEGLLMYLSPEIVDEILSFIVHNSGKGSAIIFDYIPLSVVGGTCKLEAGQNWRNGVMAVGEPFLFGIKDGEIQSFLVQRGFKNIKNMASEDYKKAYFHGKNKNREVNSLSSFAYAVVE</sequence>
<dbReference type="RefSeq" id="WP_069583503.1">
    <property type="nucleotide sequence ID" value="NZ_LMVM01000001.1"/>
</dbReference>
<comment type="similarity">
    <text evidence="1">Belongs to the UPF0677 family.</text>
</comment>
<reference evidence="4 5" key="1">
    <citation type="journal article" date="2017" name="BMC Genomics">
        <title>Genomic analysis of methanogenic archaea reveals a shift towards energy conservation.</title>
        <authorList>
            <person name="Gilmore S.P."/>
            <person name="Henske J.K."/>
            <person name="Sexton J.A."/>
            <person name="Solomon K.V."/>
            <person name="Seppala S."/>
            <person name="Yoo J.I."/>
            <person name="Huyett L.M."/>
            <person name="Pressman A."/>
            <person name="Cogan J.Z."/>
            <person name="Kivenson V."/>
            <person name="Peng X."/>
            <person name="Tan Y."/>
            <person name="Valentine D.L."/>
            <person name="O'Malley M.A."/>
        </authorList>
    </citation>
    <scope>NUCLEOTIDE SEQUENCE [LARGE SCALE GENOMIC DNA]</scope>
    <source>
        <strain evidence="4 5">M.o.H.</strain>
    </source>
</reference>
<dbReference type="GO" id="GO:0032259">
    <property type="term" value="P:methylation"/>
    <property type="evidence" value="ECO:0007669"/>
    <property type="project" value="UniProtKB-KW"/>
</dbReference>
<keyword evidence="3 4" id="KW-0808">Transferase</keyword>
<dbReference type="EMBL" id="LMVM01000001">
    <property type="protein sequence ID" value="PAV06055.1"/>
    <property type="molecule type" value="Genomic_DNA"/>
</dbReference>
<keyword evidence="2 4" id="KW-0489">Methyltransferase</keyword>
<keyword evidence="5" id="KW-1185">Reference proteome</keyword>
<accession>A0A2A2H9K7</accession>
<dbReference type="OrthoDB" id="68097at2157"/>
<gene>
    <name evidence="4" type="ORF">ASJ80_14550</name>
</gene>
<dbReference type="InterPro" id="IPR011610">
    <property type="entry name" value="SAM_mthyl_Trfase_ML2640-like"/>
</dbReference>
<evidence type="ECO:0000313" key="4">
    <source>
        <dbReference type="EMBL" id="PAV06055.1"/>
    </source>
</evidence>
<dbReference type="PANTHER" id="PTHR43619">
    <property type="entry name" value="S-ADENOSYL-L-METHIONINE-DEPENDENT METHYLTRANSFERASE YKTD-RELATED"/>
    <property type="match status" value="1"/>
</dbReference>
<evidence type="ECO:0000256" key="2">
    <source>
        <dbReference type="ARBA" id="ARBA00022603"/>
    </source>
</evidence>
<proteinExistence type="inferred from homology"/>
<comment type="caution">
    <text evidence="4">The sequence shown here is derived from an EMBL/GenBank/DDBJ whole genome shotgun (WGS) entry which is preliminary data.</text>
</comment>
<organism evidence="4 5">
    <name type="scientific">Methanobacterium bryantii</name>
    <dbReference type="NCBI Taxonomy" id="2161"/>
    <lineage>
        <taxon>Archaea</taxon>
        <taxon>Methanobacteriati</taxon>
        <taxon>Methanobacteriota</taxon>
        <taxon>Methanomada group</taxon>
        <taxon>Methanobacteria</taxon>
        <taxon>Methanobacteriales</taxon>
        <taxon>Methanobacteriaceae</taxon>
        <taxon>Methanobacterium</taxon>
    </lineage>
</organism>
<evidence type="ECO:0000256" key="1">
    <source>
        <dbReference type="ARBA" id="ARBA00008138"/>
    </source>
</evidence>